<sequence length="234" mass="26632">MGEKDIPEYFPIWAINRQWREDWHCGQLVVVARYDGVPAWSGKAFCLTWGCEECSIRLKNILKARLKQLPPLEVWKAPTHAAEKLSQLKRVNKAFHYARGINKNAEYVLVRGEDYMNVELLANGFEYTELKANDVIDGLPHAPVGRRKKRFIPSRNFWDVGDNNIPLTAESSINNSDKDAPETDKGEGKEDPDIMADKGEKDMDFDIVVLDDNYEDVVGRLKALGFQMMDTGEG</sequence>
<comment type="caution">
    <text evidence="2">The sequence shown here is derived from an EMBL/GenBank/DDBJ whole genome shotgun (WGS) entry which is preliminary data.</text>
</comment>
<accession>X1MV75</accession>
<evidence type="ECO:0000256" key="1">
    <source>
        <dbReference type="SAM" id="MobiDB-lite"/>
    </source>
</evidence>
<name>X1MV75_9ZZZZ</name>
<protein>
    <submittedName>
        <fullName evidence="2">Uncharacterized protein</fullName>
    </submittedName>
</protein>
<reference evidence="2" key="1">
    <citation type="journal article" date="2014" name="Front. Microbiol.">
        <title>High frequency of phylogenetically diverse reductive dehalogenase-homologous genes in deep subseafloor sedimentary metagenomes.</title>
        <authorList>
            <person name="Kawai M."/>
            <person name="Futagami T."/>
            <person name="Toyoda A."/>
            <person name="Takaki Y."/>
            <person name="Nishi S."/>
            <person name="Hori S."/>
            <person name="Arai W."/>
            <person name="Tsubouchi T."/>
            <person name="Morono Y."/>
            <person name="Uchiyama I."/>
            <person name="Ito T."/>
            <person name="Fujiyama A."/>
            <person name="Inagaki F."/>
            <person name="Takami H."/>
        </authorList>
    </citation>
    <scope>NUCLEOTIDE SEQUENCE</scope>
    <source>
        <strain evidence="2">Expedition CK06-06</strain>
    </source>
</reference>
<feature type="compositionally biased region" description="Basic and acidic residues" evidence="1">
    <location>
        <begin position="176"/>
        <end position="199"/>
    </location>
</feature>
<dbReference type="EMBL" id="BARV01032540">
    <property type="protein sequence ID" value="GAI35168.1"/>
    <property type="molecule type" value="Genomic_DNA"/>
</dbReference>
<feature type="region of interest" description="Disordered" evidence="1">
    <location>
        <begin position="168"/>
        <end position="199"/>
    </location>
</feature>
<organism evidence="2">
    <name type="scientific">marine sediment metagenome</name>
    <dbReference type="NCBI Taxonomy" id="412755"/>
    <lineage>
        <taxon>unclassified sequences</taxon>
        <taxon>metagenomes</taxon>
        <taxon>ecological metagenomes</taxon>
    </lineage>
</organism>
<evidence type="ECO:0000313" key="2">
    <source>
        <dbReference type="EMBL" id="GAI35168.1"/>
    </source>
</evidence>
<gene>
    <name evidence="2" type="ORF">S06H3_51293</name>
</gene>
<proteinExistence type="predicted"/>
<dbReference type="AlphaFoldDB" id="X1MV75"/>
<feature type="non-terminal residue" evidence="2">
    <location>
        <position position="234"/>
    </location>
</feature>